<organism evidence="3 4">
    <name type="scientific">Streptomyces luteireticuli</name>
    <dbReference type="NCBI Taxonomy" id="173858"/>
    <lineage>
        <taxon>Bacteria</taxon>
        <taxon>Bacillati</taxon>
        <taxon>Actinomycetota</taxon>
        <taxon>Actinomycetes</taxon>
        <taxon>Kitasatosporales</taxon>
        <taxon>Streptomycetaceae</taxon>
        <taxon>Streptomyces</taxon>
    </lineage>
</organism>
<dbReference type="PROSITE" id="PS01124">
    <property type="entry name" value="HTH_ARAC_FAMILY_2"/>
    <property type="match status" value="1"/>
</dbReference>
<protein>
    <submittedName>
        <fullName evidence="3">AraC family transcriptional regulator</fullName>
    </submittedName>
</protein>
<feature type="domain" description="HTH araC/xylS-type" evidence="2">
    <location>
        <begin position="245"/>
        <end position="336"/>
    </location>
</feature>
<dbReference type="InterPro" id="IPR032687">
    <property type="entry name" value="AraC-type_N"/>
</dbReference>
<evidence type="ECO:0000259" key="2">
    <source>
        <dbReference type="PROSITE" id="PS01124"/>
    </source>
</evidence>
<comment type="caution">
    <text evidence="3">The sequence shown here is derived from an EMBL/GenBank/DDBJ whole genome shotgun (WGS) entry which is preliminary data.</text>
</comment>
<keyword evidence="1" id="KW-0238">DNA-binding</keyword>
<dbReference type="Pfam" id="PF12625">
    <property type="entry name" value="Arabinose_bd"/>
    <property type="match status" value="1"/>
</dbReference>
<dbReference type="PANTHER" id="PTHR47894">
    <property type="entry name" value="HTH-TYPE TRANSCRIPTIONAL REGULATOR GADX"/>
    <property type="match status" value="1"/>
</dbReference>
<evidence type="ECO:0000313" key="4">
    <source>
        <dbReference type="Proteomes" id="UP001500879"/>
    </source>
</evidence>
<name>A0ABN0Y9K4_9ACTN</name>
<proteinExistence type="predicted"/>
<evidence type="ECO:0000313" key="3">
    <source>
        <dbReference type="EMBL" id="GAA0388121.1"/>
    </source>
</evidence>
<evidence type="ECO:0000256" key="1">
    <source>
        <dbReference type="ARBA" id="ARBA00023125"/>
    </source>
</evidence>
<dbReference type="EMBL" id="BAAABX010000006">
    <property type="protein sequence ID" value="GAA0388121.1"/>
    <property type="molecule type" value="Genomic_DNA"/>
</dbReference>
<dbReference type="Proteomes" id="UP001500879">
    <property type="component" value="Unassembled WGS sequence"/>
</dbReference>
<sequence>MADAHTASETHGEQDSIVLSKFLLTAAGSDGADPDRIAREAGLPGWALTEDEVMIPARVTMRVWELVERALGTPDSPVSIAGWYDLGALGLFDYLFANARTLGEAFESSTRYLHFVTTNGRLATVSEDEQETTFSFHYREGEPRQMELAEQFAMAVLCSRARGVTGEPVHPLHVGFAQSAPRHHATLVEALGAERGIDFGQARGSVTFRTADLCRPIPAADPRLAAILRRYAELLPPPPGADWREKFERELDACLAEGTAALDHVAQRLVTSRRTLQRRLADAGTTWRAELDAARRRRADRARRTGGHATSALAGQLGYSDPRSLRRAMRRWTAEG</sequence>
<dbReference type="PANTHER" id="PTHR47894:SF1">
    <property type="entry name" value="HTH-TYPE TRANSCRIPTIONAL REGULATOR VQSM"/>
    <property type="match status" value="1"/>
</dbReference>
<accession>A0ABN0Y9K4</accession>
<dbReference type="InterPro" id="IPR018060">
    <property type="entry name" value="HTH_AraC"/>
</dbReference>
<reference evidence="3 4" key="1">
    <citation type="journal article" date="2019" name="Int. J. Syst. Evol. Microbiol.">
        <title>The Global Catalogue of Microorganisms (GCM) 10K type strain sequencing project: providing services to taxonomists for standard genome sequencing and annotation.</title>
        <authorList>
            <consortium name="The Broad Institute Genomics Platform"/>
            <consortium name="The Broad Institute Genome Sequencing Center for Infectious Disease"/>
            <person name="Wu L."/>
            <person name="Ma J."/>
        </authorList>
    </citation>
    <scope>NUCLEOTIDE SEQUENCE [LARGE SCALE GENOMIC DNA]</scope>
    <source>
        <strain evidence="3 4">JCM 4788</strain>
    </source>
</reference>
<gene>
    <name evidence="3" type="ORF">GCM10010357_06060</name>
</gene>
<keyword evidence="4" id="KW-1185">Reference proteome</keyword>
<dbReference type="Gene3D" id="1.10.10.60">
    <property type="entry name" value="Homeodomain-like"/>
    <property type="match status" value="1"/>
</dbReference>
<dbReference type="RefSeq" id="WP_344019470.1">
    <property type="nucleotide sequence ID" value="NZ_BAAABX010000006.1"/>
</dbReference>